<dbReference type="InterPro" id="IPR002139">
    <property type="entry name" value="Ribo/fructo_kinase"/>
</dbReference>
<keyword evidence="3 9" id="KW-0547">Nucleotide-binding</keyword>
<evidence type="ECO:0000259" key="10">
    <source>
        <dbReference type="Pfam" id="PF00294"/>
    </source>
</evidence>
<gene>
    <name evidence="11" type="ORF">DM01DRAFT_1336571</name>
</gene>
<evidence type="ECO:0000256" key="5">
    <source>
        <dbReference type="ARBA" id="ARBA00022840"/>
    </source>
</evidence>
<feature type="domain" description="Carbohydrate kinase PfkB" evidence="10">
    <location>
        <begin position="1"/>
        <end position="307"/>
    </location>
</feature>
<feature type="binding site" evidence="9">
    <location>
        <position position="296"/>
    </location>
    <ligand>
        <name>K(+)</name>
        <dbReference type="ChEBI" id="CHEBI:29103"/>
    </ligand>
</feature>
<dbReference type="Gene3D" id="3.40.1190.20">
    <property type="match status" value="1"/>
</dbReference>
<dbReference type="PRINTS" id="PR00990">
    <property type="entry name" value="RIBOKINASE"/>
</dbReference>
<evidence type="ECO:0000256" key="7">
    <source>
        <dbReference type="ARBA" id="ARBA00022958"/>
    </source>
</evidence>
<dbReference type="InterPro" id="IPR011877">
    <property type="entry name" value="Ribokinase"/>
</dbReference>
<keyword evidence="1 9" id="KW-0808">Transferase</keyword>
<proteinExistence type="inferred from homology"/>
<protein>
    <recommendedName>
        <fullName evidence="9">Ribokinase</fullName>
        <shortName evidence="9">RK</shortName>
        <ecNumber evidence="9">2.7.1.15</ecNumber>
    </recommendedName>
</protein>
<keyword evidence="2 9" id="KW-0479">Metal-binding</keyword>
<dbReference type="GO" id="GO:0005524">
    <property type="term" value="F:ATP binding"/>
    <property type="evidence" value="ECO:0007669"/>
    <property type="project" value="UniProtKB-UniRule"/>
</dbReference>
<evidence type="ECO:0000256" key="4">
    <source>
        <dbReference type="ARBA" id="ARBA00022777"/>
    </source>
</evidence>
<comment type="caution">
    <text evidence="11">The sequence shown here is derived from an EMBL/GenBank/DDBJ whole genome shotgun (WGS) entry which is preliminary data.</text>
</comment>
<comment type="similarity">
    <text evidence="9">Belongs to the carbohydrate kinase PfkB family. Ribokinase subfamily.</text>
</comment>
<evidence type="ECO:0000313" key="11">
    <source>
        <dbReference type="EMBL" id="ORX52793.1"/>
    </source>
</evidence>
<comment type="subunit">
    <text evidence="9">Homodimer.</text>
</comment>
<evidence type="ECO:0000313" key="12">
    <source>
        <dbReference type="Proteomes" id="UP000242146"/>
    </source>
</evidence>
<evidence type="ECO:0000256" key="1">
    <source>
        <dbReference type="ARBA" id="ARBA00022679"/>
    </source>
</evidence>
<dbReference type="Proteomes" id="UP000242146">
    <property type="component" value="Unassembled WGS sequence"/>
</dbReference>
<dbReference type="GO" id="GO:0019303">
    <property type="term" value="P:D-ribose catabolic process"/>
    <property type="evidence" value="ECO:0007669"/>
    <property type="project" value="UniProtKB-UniRule"/>
</dbReference>
<accession>A0A1X2GGU8</accession>
<dbReference type="SUPFAM" id="SSF53613">
    <property type="entry name" value="Ribokinase-like"/>
    <property type="match status" value="1"/>
</dbReference>
<comment type="activity regulation">
    <text evidence="9">Activated by a monovalent cation that binds near, but not in, the active site. The most likely occupant of the site in vivo is potassium. Ion binding induces a conformational change that may alter substrate affinity.</text>
</comment>
<feature type="binding site" evidence="9">
    <location>
        <position position="299"/>
    </location>
    <ligand>
        <name>K(+)</name>
        <dbReference type="ChEBI" id="CHEBI:29103"/>
    </ligand>
</feature>
<comment type="cofactor">
    <cofactor evidence="9">
        <name>Mg(2+)</name>
        <dbReference type="ChEBI" id="CHEBI:18420"/>
    </cofactor>
    <text evidence="9">Requires a divalent cation, most likely magnesium in vivo, as an electrophilic catalyst to aid phosphoryl group transfer. It is the chelate of the metal and the nucleotide that is the actual substrate.</text>
</comment>
<feature type="binding site" evidence="9">
    <location>
        <begin position="258"/>
        <end position="259"/>
    </location>
    <ligand>
        <name>ATP</name>
        <dbReference type="ChEBI" id="CHEBI:30616"/>
    </ligand>
</feature>
<dbReference type="STRING" id="101127.A0A1X2GGU8"/>
<keyword evidence="5 9" id="KW-0067">ATP-binding</keyword>
<keyword evidence="8 9" id="KW-0119">Carbohydrate metabolism</keyword>
<keyword evidence="9" id="KW-0539">Nucleus</keyword>
<feature type="binding site" evidence="9">
    <location>
        <position position="301"/>
    </location>
    <ligand>
        <name>K(+)</name>
        <dbReference type="ChEBI" id="CHEBI:29103"/>
    </ligand>
</feature>
<dbReference type="UniPathway" id="UPA00916">
    <property type="reaction ID" value="UER00889"/>
</dbReference>
<comment type="pathway">
    <text evidence="9">Carbohydrate metabolism; D-ribose degradation; D-ribose 5-phosphate from beta-D-ribopyranose: step 2/2.</text>
</comment>
<dbReference type="GO" id="GO:0005737">
    <property type="term" value="C:cytoplasm"/>
    <property type="evidence" value="ECO:0007669"/>
    <property type="project" value="UniProtKB-SubCell"/>
</dbReference>
<dbReference type="InterPro" id="IPR029056">
    <property type="entry name" value="Ribokinase-like"/>
</dbReference>
<feature type="binding site" evidence="9">
    <location>
        <begin position="11"/>
        <end position="13"/>
    </location>
    <ligand>
        <name>substrate</name>
    </ligand>
</feature>
<evidence type="ECO:0000256" key="9">
    <source>
        <dbReference type="HAMAP-Rule" id="MF_03215"/>
    </source>
</evidence>
<feature type="binding site" evidence="9">
    <location>
        <position position="305"/>
    </location>
    <ligand>
        <name>K(+)</name>
        <dbReference type="ChEBI" id="CHEBI:29103"/>
    </ligand>
</feature>
<name>A0A1X2GGU8_9FUNG</name>
<evidence type="ECO:0000256" key="3">
    <source>
        <dbReference type="ARBA" id="ARBA00022741"/>
    </source>
</evidence>
<dbReference type="GO" id="GO:0004747">
    <property type="term" value="F:ribokinase activity"/>
    <property type="evidence" value="ECO:0007669"/>
    <property type="project" value="UniProtKB-UniRule"/>
</dbReference>
<dbReference type="HAMAP" id="MF_01987">
    <property type="entry name" value="Ribokinase"/>
    <property type="match status" value="1"/>
</dbReference>
<dbReference type="Pfam" id="PF00294">
    <property type="entry name" value="PfkB"/>
    <property type="match status" value="1"/>
</dbReference>
<feature type="binding site" evidence="9">
    <location>
        <begin position="223"/>
        <end position="228"/>
    </location>
    <ligand>
        <name>ATP</name>
        <dbReference type="ChEBI" id="CHEBI:30616"/>
    </ligand>
</feature>
<comment type="function">
    <text evidence="9">Catalyzes the phosphorylation of ribose at O-5 in a reaction requiring ATP and magnesium. The resulting D-ribose-5-phosphate can then be used either for sythesis of nucleotides, histidine, and tryptophan, or as a component of the pentose phosphate pathway.</text>
</comment>
<dbReference type="PANTHER" id="PTHR10584:SF166">
    <property type="entry name" value="RIBOKINASE"/>
    <property type="match status" value="1"/>
</dbReference>
<evidence type="ECO:0000256" key="8">
    <source>
        <dbReference type="ARBA" id="ARBA00023277"/>
    </source>
</evidence>
<keyword evidence="7 9" id="KW-0630">Potassium</keyword>
<feature type="binding site" evidence="9">
    <location>
        <position position="253"/>
    </location>
    <ligand>
        <name>K(+)</name>
        <dbReference type="ChEBI" id="CHEBI:29103"/>
    </ligand>
</feature>
<feature type="binding site" evidence="9">
    <location>
        <begin position="39"/>
        <end position="43"/>
    </location>
    <ligand>
        <name>substrate</name>
    </ligand>
</feature>
<dbReference type="AlphaFoldDB" id="A0A1X2GGU8"/>
<dbReference type="OrthoDB" id="415590at2759"/>
<comment type="subcellular location">
    <subcellularLocation>
        <location evidence="9">Cytoplasm</location>
    </subcellularLocation>
    <subcellularLocation>
        <location evidence="9">Nucleus</location>
    </subcellularLocation>
</comment>
<dbReference type="PANTHER" id="PTHR10584">
    <property type="entry name" value="SUGAR KINASE"/>
    <property type="match status" value="1"/>
</dbReference>
<comment type="catalytic activity">
    <reaction evidence="9">
        <text>D-ribose + ATP = D-ribose 5-phosphate + ADP + H(+)</text>
        <dbReference type="Rhea" id="RHEA:13697"/>
        <dbReference type="ChEBI" id="CHEBI:15378"/>
        <dbReference type="ChEBI" id="CHEBI:30616"/>
        <dbReference type="ChEBI" id="CHEBI:47013"/>
        <dbReference type="ChEBI" id="CHEBI:78346"/>
        <dbReference type="ChEBI" id="CHEBI:456216"/>
        <dbReference type="EC" id="2.7.1.15"/>
    </reaction>
</comment>
<evidence type="ECO:0000256" key="2">
    <source>
        <dbReference type="ARBA" id="ARBA00022723"/>
    </source>
</evidence>
<keyword evidence="9" id="KW-0963">Cytoplasm</keyword>
<keyword evidence="6 9" id="KW-0460">Magnesium</keyword>
<dbReference type="EMBL" id="MCGT01000017">
    <property type="protein sequence ID" value="ORX52793.1"/>
    <property type="molecule type" value="Genomic_DNA"/>
</dbReference>
<dbReference type="GO" id="GO:0005634">
    <property type="term" value="C:nucleus"/>
    <property type="evidence" value="ECO:0007669"/>
    <property type="project" value="UniProtKB-SubCell"/>
</dbReference>
<evidence type="ECO:0000256" key="6">
    <source>
        <dbReference type="ARBA" id="ARBA00022842"/>
    </source>
</evidence>
<dbReference type="GO" id="GO:0046872">
    <property type="term" value="F:metal ion binding"/>
    <property type="evidence" value="ECO:0007669"/>
    <property type="project" value="UniProtKB-KW"/>
</dbReference>
<feature type="binding site" evidence="9">
    <location>
        <position position="183"/>
    </location>
    <ligand>
        <name>ATP</name>
        <dbReference type="ChEBI" id="CHEBI:30616"/>
    </ligand>
</feature>
<feature type="binding site" evidence="9">
    <location>
        <position position="290"/>
    </location>
    <ligand>
        <name>ATP</name>
        <dbReference type="ChEBI" id="CHEBI:30616"/>
    </ligand>
</feature>
<dbReference type="EC" id="2.7.1.15" evidence="9"/>
<feature type="binding site" evidence="9">
    <location>
        <position position="255"/>
    </location>
    <ligand>
        <name>K(+)</name>
        <dbReference type="ChEBI" id="CHEBI:29103"/>
    </ligand>
</feature>
<keyword evidence="12" id="KW-1185">Reference proteome</keyword>
<dbReference type="InterPro" id="IPR011611">
    <property type="entry name" value="PfkB_dom"/>
</dbReference>
<feature type="binding site" evidence="9">
    <location>
        <position position="259"/>
    </location>
    <ligand>
        <name>substrate</name>
    </ligand>
</feature>
<comment type="caution">
    <text evidence="9">Lacks conserved residue(s) required for the propagation of feature annotation.</text>
</comment>
<keyword evidence="4 9" id="KW-0418">Kinase</keyword>
<sequence length="319" mass="34857">MKRILNYGSTNIDEFFIVPHICQSGETLLSTQHFVRAGGKGANQSVALAKAGCKVYHAGVMGSDAQWVYKTMEDYGVDMTYTKVEDNQANGRAFIQVSDETHDNCIVLFPGSNGRYTAEDAKDIVNEFETGDWIIQQNEISQGGAIMQAAADRGLSIIFNPAPMSKTILSDFPMDKVTILVVNEVESAELYQAVTGESCTLAGLALATALFQHFDHMQGLVVTLGGDGVVAKFRHHGKVRDFMVPCNKVKVKDTTAAGDTFVGYFMATFLDERLGDDFFFRVQRSLEMANYAASLSVQEEGSMVSVPSIEQVQGLLEAK</sequence>
<feature type="active site" description="Proton acceptor" evidence="9">
    <location>
        <position position="259"/>
    </location>
</feature>
<dbReference type="CDD" id="cd01174">
    <property type="entry name" value="ribokinase"/>
    <property type="match status" value="1"/>
</dbReference>
<feature type="binding site" evidence="9">
    <location>
        <position position="139"/>
    </location>
    <ligand>
        <name>substrate</name>
    </ligand>
</feature>
<organism evidence="11 12">
    <name type="scientific">Hesseltinella vesiculosa</name>
    <dbReference type="NCBI Taxonomy" id="101127"/>
    <lineage>
        <taxon>Eukaryota</taxon>
        <taxon>Fungi</taxon>
        <taxon>Fungi incertae sedis</taxon>
        <taxon>Mucoromycota</taxon>
        <taxon>Mucoromycotina</taxon>
        <taxon>Mucoromycetes</taxon>
        <taxon>Mucorales</taxon>
        <taxon>Cunninghamellaceae</taxon>
        <taxon>Hesseltinella</taxon>
    </lineage>
</organism>
<reference evidence="11 12" key="1">
    <citation type="submission" date="2016-07" db="EMBL/GenBank/DDBJ databases">
        <title>Pervasive Adenine N6-methylation of Active Genes in Fungi.</title>
        <authorList>
            <consortium name="DOE Joint Genome Institute"/>
            <person name="Mondo S.J."/>
            <person name="Dannebaum R.O."/>
            <person name="Kuo R.C."/>
            <person name="Labutti K."/>
            <person name="Haridas S."/>
            <person name="Kuo A."/>
            <person name="Salamov A."/>
            <person name="Ahrendt S.R."/>
            <person name="Lipzen A."/>
            <person name="Sullivan W."/>
            <person name="Andreopoulos W.B."/>
            <person name="Clum A."/>
            <person name="Lindquist E."/>
            <person name="Daum C."/>
            <person name="Ramamoorthy G.K."/>
            <person name="Gryganskyi A."/>
            <person name="Culley D."/>
            <person name="Magnuson J.K."/>
            <person name="James T.Y."/>
            <person name="O'Malley M.A."/>
            <person name="Stajich J.E."/>
            <person name="Spatafora J.W."/>
            <person name="Visel A."/>
            <person name="Grigoriev I.V."/>
        </authorList>
    </citation>
    <scope>NUCLEOTIDE SEQUENCE [LARGE SCALE GENOMIC DNA]</scope>
    <source>
        <strain evidence="11 12">NRRL 3301</strain>
    </source>
</reference>